<dbReference type="AlphaFoldDB" id="A0AAV4PR57"/>
<reference evidence="2 3" key="1">
    <citation type="submission" date="2021-06" db="EMBL/GenBank/DDBJ databases">
        <title>Caerostris darwini draft genome.</title>
        <authorList>
            <person name="Kono N."/>
            <person name="Arakawa K."/>
        </authorList>
    </citation>
    <scope>NUCLEOTIDE SEQUENCE [LARGE SCALE GENOMIC DNA]</scope>
</reference>
<proteinExistence type="predicted"/>
<gene>
    <name evidence="2" type="ORF">CDAR_233331</name>
</gene>
<sequence length="104" mass="11475">MKTFPNPPFSAENKHLPQYPLHYNPPFPYSACRSGPLIETIEGKAVIAGHHPLLLLFCCSVFVMRFLLFGNAAAAAVFFCVASLTEFVWNGLITCFLSPWLNGG</sequence>
<accession>A0AAV4PR57</accession>
<keyword evidence="1" id="KW-0812">Transmembrane</keyword>
<keyword evidence="3" id="KW-1185">Reference proteome</keyword>
<keyword evidence="1" id="KW-0472">Membrane</keyword>
<dbReference type="EMBL" id="BPLQ01003063">
    <property type="protein sequence ID" value="GIX97662.1"/>
    <property type="molecule type" value="Genomic_DNA"/>
</dbReference>
<feature type="transmembrane region" description="Helical" evidence="1">
    <location>
        <begin position="53"/>
        <end position="70"/>
    </location>
</feature>
<keyword evidence="1" id="KW-1133">Transmembrane helix</keyword>
<name>A0AAV4PR57_9ARAC</name>
<evidence type="ECO:0000256" key="1">
    <source>
        <dbReference type="SAM" id="Phobius"/>
    </source>
</evidence>
<feature type="transmembrane region" description="Helical" evidence="1">
    <location>
        <begin position="76"/>
        <end position="101"/>
    </location>
</feature>
<organism evidence="2 3">
    <name type="scientific">Caerostris darwini</name>
    <dbReference type="NCBI Taxonomy" id="1538125"/>
    <lineage>
        <taxon>Eukaryota</taxon>
        <taxon>Metazoa</taxon>
        <taxon>Ecdysozoa</taxon>
        <taxon>Arthropoda</taxon>
        <taxon>Chelicerata</taxon>
        <taxon>Arachnida</taxon>
        <taxon>Araneae</taxon>
        <taxon>Araneomorphae</taxon>
        <taxon>Entelegynae</taxon>
        <taxon>Araneoidea</taxon>
        <taxon>Araneidae</taxon>
        <taxon>Caerostris</taxon>
    </lineage>
</organism>
<protein>
    <submittedName>
        <fullName evidence="2">Uncharacterized protein</fullName>
    </submittedName>
</protein>
<comment type="caution">
    <text evidence="2">The sequence shown here is derived from an EMBL/GenBank/DDBJ whole genome shotgun (WGS) entry which is preliminary data.</text>
</comment>
<evidence type="ECO:0000313" key="2">
    <source>
        <dbReference type="EMBL" id="GIX97662.1"/>
    </source>
</evidence>
<evidence type="ECO:0000313" key="3">
    <source>
        <dbReference type="Proteomes" id="UP001054837"/>
    </source>
</evidence>
<dbReference type="Proteomes" id="UP001054837">
    <property type="component" value="Unassembled WGS sequence"/>
</dbReference>